<dbReference type="AlphaFoldDB" id="A0A2H0ANS2"/>
<dbReference type="SUPFAM" id="SSF54060">
    <property type="entry name" value="His-Me finger endonucleases"/>
    <property type="match status" value="1"/>
</dbReference>
<name>A0A2H0ANS2_9BACT</name>
<dbReference type="InterPro" id="IPR038563">
    <property type="entry name" value="Endonuclease_7_sf"/>
</dbReference>
<accession>A0A2H0ANS2</accession>
<comment type="caution">
    <text evidence="1">The sequence shown here is derived from an EMBL/GenBank/DDBJ whole genome shotgun (WGS) entry which is preliminary data.</text>
</comment>
<protein>
    <recommendedName>
        <fullName evidence="3">Endonuclease</fullName>
    </recommendedName>
</protein>
<organism evidence="1 2">
    <name type="scientific">Candidatus Colwellbacteria bacterium CG23_combo_of_CG06-09_8_20_14_all_42_19</name>
    <dbReference type="NCBI Taxonomy" id="1974541"/>
    <lineage>
        <taxon>Bacteria</taxon>
        <taxon>Candidatus Colwelliibacteriota</taxon>
    </lineage>
</organism>
<dbReference type="Gene3D" id="3.40.1800.10">
    <property type="entry name" value="His-Me finger endonucleases"/>
    <property type="match status" value="1"/>
</dbReference>
<dbReference type="InterPro" id="IPR004211">
    <property type="entry name" value="Endonuclease_7"/>
</dbReference>
<dbReference type="Proteomes" id="UP000230007">
    <property type="component" value="Unassembled WGS sequence"/>
</dbReference>
<gene>
    <name evidence="1" type="ORF">COX15_00455</name>
</gene>
<dbReference type="Pfam" id="PF02945">
    <property type="entry name" value="Endonuclease_7"/>
    <property type="match status" value="1"/>
</dbReference>
<evidence type="ECO:0000313" key="2">
    <source>
        <dbReference type="Proteomes" id="UP000230007"/>
    </source>
</evidence>
<evidence type="ECO:0000313" key="1">
    <source>
        <dbReference type="EMBL" id="PIP46510.1"/>
    </source>
</evidence>
<sequence length="152" mass="17977">MKTKYCIECNRNKVTHGDFCDSCFNETKICRRCQQPKSIFEFEKNQKSIRGKVSRRGECRDCRSWEKPMSKKDREGFEKIYPPPPIGKPFHCPVCNRTIIRQYKNDVVLDHLHNTGKIRGWICRMCNNSMGMMEDDVNILKRAIKWLQGTLK</sequence>
<dbReference type="InterPro" id="IPR044925">
    <property type="entry name" value="His-Me_finger_sf"/>
</dbReference>
<evidence type="ECO:0008006" key="3">
    <source>
        <dbReference type="Google" id="ProtNLM"/>
    </source>
</evidence>
<dbReference type="EMBL" id="PCSK01000010">
    <property type="protein sequence ID" value="PIP46510.1"/>
    <property type="molecule type" value="Genomic_DNA"/>
</dbReference>
<proteinExistence type="predicted"/>
<reference evidence="1 2" key="1">
    <citation type="submission" date="2017-09" db="EMBL/GenBank/DDBJ databases">
        <title>Depth-based differentiation of microbial function through sediment-hosted aquifers and enrichment of novel symbionts in the deep terrestrial subsurface.</title>
        <authorList>
            <person name="Probst A.J."/>
            <person name="Ladd B."/>
            <person name="Jarett J.K."/>
            <person name="Geller-Mcgrath D.E."/>
            <person name="Sieber C.M."/>
            <person name="Emerson J.B."/>
            <person name="Anantharaman K."/>
            <person name="Thomas B.C."/>
            <person name="Malmstrom R."/>
            <person name="Stieglmeier M."/>
            <person name="Klingl A."/>
            <person name="Woyke T."/>
            <person name="Ryan C.M."/>
            <person name="Banfield J.F."/>
        </authorList>
    </citation>
    <scope>NUCLEOTIDE SEQUENCE [LARGE SCALE GENOMIC DNA]</scope>
    <source>
        <strain evidence="1">CG23_combo_of_CG06-09_8_20_14_all_42_19</strain>
    </source>
</reference>